<proteinExistence type="inferred from homology"/>
<dbReference type="CDD" id="cd23375">
    <property type="entry name" value="beta-trefoil_STI_VvMLP-like"/>
    <property type="match status" value="2"/>
</dbReference>
<evidence type="ECO:0000256" key="3">
    <source>
        <dbReference type="SAM" id="SignalP"/>
    </source>
</evidence>
<dbReference type="OrthoDB" id="1872570at2759"/>
<protein>
    <submittedName>
        <fullName evidence="4">Uncharacterized protein</fullName>
    </submittedName>
</protein>
<dbReference type="AlphaFoldDB" id="A0A9J5ZZN3"/>
<keyword evidence="5" id="KW-1185">Reference proteome</keyword>
<dbReference type="Pfam" id="PF00197">
    <property type="entry name" value="Kunitz_legume"/>
    <property type="match status" value="2"/>
</dbReference>
<dbReference type="GO" id="GO:0004866">
    <property type="term" value="F:endopeptidase inhibitor activity"/>
    <property type="evidence" value="ECO:0007669"/>
    <property type="project" value="InterPro"/>
</dbReference>
<evidence type="ECO:0000313" key="5">
    <source>
        <dbReference type="Proteomes" id="UP000824120"/>
    </source>
</evidence>
<gene>
    <name evidence="4" type="ORF">H5410_017646</name>
</gene>
<dbReference type="Gene3D" id="2.80.10.50">
    <property type="match status" value="2"/>
</dbReference>
<sequence length="415" mass="46343">MKKTEVSCILLITLIVFIKDSLLSEATSAPNPVLDTTGKMIRVGSDYMVVPVRKDLGGDIGLAFIGTQVCPLGIGPPLNNDPGLSINFFPVNSKKGVIRESIDLNVEFTETYTICKHHSNVWRLDHYNPQKEDHMITNGGVKGNPGRDTISNWFKIVKYGVGYKFVFCPSVCNYCDVICKNVGVFVQNNGQALLALSNEPLEVRFKKLINILFFVLFLFATNCFTKSKLCDASESTPIAVRDSSGKILRTGTNYYVQPIYPDEAWGFELASINNHHKPCPLGIVQEDYYPGTPLFFSSANSKKGIIRLSTDLNIDCNLSYTVCTKSNEAIWTVGPYDQRAQSYFLILGGVKGNPGRETIRNWFKIEEFGDNYKITYCPSVCKDCKIMCKDVGVIEYNGQKRLGLSDFPVEVKFVK</sequence>
<dbReference type="SUPFAM" id="SSF50386">
    <property type="entry name" value="STI-like"/>
    <property type="match status" value="2"/>
</dbReference>
<feature type="signal peptide" evidence="3">
    <location>
        <begin position="1"/>
        <end position="28"/>
    </location>
</feature>
<dbReference type="EMBL" id="JACXVP010000003">
    <property type="protein sequence ID" value="KAG5617822.1"/>
    <property type="molecule type" value="Genomic_DNA"/>
</dbReference>
<name>A0A9J5ZZN3_SOLCO</name>
<dbReference type="InterPro" id="IPR002160">
    <property type="entry name" value="Prot_inh_Kunz-lg"/>
</dbReference>
<dbReference type="InterPro" id="IPR011065">
    <property type="entry name" value="Kunitz_inhibitor_STI-like_sf"/>
</dbReference>
<organism evidence="4 5">
    <name type="scientific">Solanum commersonii</name>
    <name type="common">Commerson's wild potato</name>
    <name type="synonym">Commerson's nightshade</name>
    <dbReference type="NCBI Taxonomy" id="4109"/>
    <lineage>
        <taxon>Eukaryota</taxon>
        <taxon>Viridiplantae</taxon>
        <taxon>Streptophyta</taxon>
        <taxon>Embryophyta</taxon>
        <taxon>Tracheophyta</taxon>
        <taxon>Spermatophyta</taxon>
        <taxon>Magnoliopsida</taxon>
        <taxon>eudicotyledons</taxon>
        <taxon>Gunneridae</taxon>
        <taxon>Pentapetalae</taxon>
        <taxon>asterids</taxon>
        <taxon>lamiids</taxon>
        <taxon>Solanales</taxon>
        <taxon>Solanaceae</taxon>
        <taxon>Solanoideae</taxon>
        <taxon>Solaneae</taxon>
        <taxon>Solanum</taxon>
    </lineage>
</organism>
<evidence type="ECO:0000256" key="2">
    <source>
        <dbReference type="ARBA" id="ARBA00022690"/>
    </source>
</evidence>
<dbReference type="Proteomes" id="UP000824120">
    <property type="component" value="Chromosome 3"/>
</dbReference>
<keyword evidence="3" id="KW-0732">Signal</keyword>
<evidence type="ECO:0000256" key="1">
    <source>
        <dbReference type="ARBA" id="ARBA00005440"/>
    </source>
</evidence>
<comment type="similarity">
    <text evidence="1">Belongs to the protease inhibitor I3 (leguminous Kunitz-type inhibitor) family.</text>
</comment>
<dbReference type="PANTHER" id="PTHR33107:SF62">
    <property type="entry name" value="MIRACULIN"/>
    <property type="match status" value="1"/>
</dbReference>
<comment type="caution">
    <text evidence="4">The sequence shown here is derived from an EMBL/GenBank/DDBJ whole genome shotgun (WGS) entry which is preliminary data.</text>
</comment>
<evidence type="ECO:0000313" key="4">
    <source>
        <dbReference type="EMBL" id="KAG5617822.1"/>
    </source>
</evidence>
<dbReference type="PANTHER" id="PTHR33107">
    <property type="entry name" value="KUNITZ TRYPSIN INHIBITOR 2"/>
    <property type="match status" value="1"/>
</dbReference>
<accession>A0A9J5ZZN3</accession>
<keyword evidence="2" id="KW-0646">Protease inhibitor</keyword>
<dbReference type="SMART" id="SM00452">
    <property type="entry name" value="STI"/>
    <property type="match status" value="2"/>
</dbReference>
<feature type="chain" id="PRO_5039890348" evidence="3">
    <location>
        <begin position="29"/>
        <end position="415"/>
    </location>
</feature>
<dbReference type="PROSITE" id="PS00283">
    <property type="entry name" value="SOYBEAN_KUNITZ"/>
    <property type="match status" value="1"/>
</dbReference>
<reference evidence="4 5" key="1">
    <citation type="submission" date="2020-09" db="EMBL/GenBank/DDBJ databases">
        <title>De no assembly of potato wild relative species, Solanum commersonii.</title>
        <authorList>
            <person name="Cho K."/>
        </authorList>
    </citation>
    <scope>NUCLEOTIDE SEQUENCE [LARGE SCALE GENOMIC DNA]</scope>
    <source>
        <strain evidence="4">LZ3.2</strain>
        <tissue evidence="4">Leaf</tissue>
    </source>
</reference>